<protein>
    <recommendedName>
        <fullName evidence="9">AI-2E family transporter</fullName>
    </recommendedName>
</protein>
<feature type="transmembrane region" description="Helical" evidence="6">
    <location>
        <begin position="140"/>
        <end position="167"/>
    </location>
</feature>
<dbReference type="Proteomes" id="UP000014568">
    <property type="component" value="Unassembled WGS sequence"/>
</dbReference>
<dbReference type="eggNOG" id="COG0628">
    <property type="taxonomic scope" value="Bacteria"/>
</dbReference>
<keyword evidence="8" id="KW-1185">Reference proteome</keyword>
<evidence type="ECO:0000256" key="3">
    <source>
        <dbReference type="ARBA" id="ARBA00022692"/>
    </source>
</evidence>
<dbReference type="Pfam" id="PF01594">
    <property type="entry name" value="AI-2E_transport"/>
    <property type="match status" value="1"/>
</dbReference>
<evidence type="ECO:0000256" key="4">
    <source>
        <dbReference type="ARBA" id="ARBA00022989"/>
    </source>
</evidence>
<keyword evidence="3 6" id="KW-0812">Transmembrane</keyword>
<dbReference type="GO" id="GO:0055085">
    <property type="term" value="P:transmembrane transport"/>
    <property type="evidence" value="ECO:0007669"/>
    <property type="project" value="TreeGrafter"/>
</dbReference>
<name>S3NNN1_9GAMM</name>
<dbReference type="RefSeq" id="WP_016654481.1">
    <property type="nucleotide sequence ID" value="NZ_KE340348.1"/>
</dbReference>
<dbReference type="HOGENOM" id="CLU_031275_0_0_6"/>
<keyword evidence="5 6" id="KW-0472">Membrane</keyword>
<feature type="transmembrane region" description="Helical" evidence="6">
    <location>
        <begin position="204"/>
        <end position="225"/>
    </location>
</feature>
<dbReference type="PANTHER" id="PTHR21716:SF64">
    <property type="entry name" value="AI-2 TRANSPORT PROTEIN TQSA"/>
    <property type="match status" value="1"/>
</dbReference>
<dbReference type="OrthoDB" id="9799225at2"/>
<comment type="subcellular location">
    <subcellularLocation>
        <location evidence="1">Membrane</location>
        <topology evidence="1">Multi-pass membrane protein</topology>
    </subcellularLocation>
</comment>
<proteinExistence type="inferred from homology"/>
<evidence type="ECO:0000256" key="2">
    <source>
        <dbReference type="ARBA" id="ARBA00009773"/>
    </source>
</evidence>
<accession>S3NNN1</accession>
<evidence type="ECO:0000313" key="7">
    <source>
        <dbReference type="EMBL" id="EPF81695.1"/>
    </source>
</evidence>
<feature type="transmembrane region" description="Helical" evidence="6">
    <location>
        <begin position="231"/>
        <end position="261"/>
    </location>
</feature>
<feature type="transmembrane region" description="Helical" evidence="6">
    <location>
        <begin position="268"/>
        <end position="287"/>
    </location>
</feature>
<dbReference type="GO" id="GO:0016020">
    <property type="term" value="C:membrane"/>
    <property type="evidence" value="ECO:0007669"/>
    <property type="project" value="UniProtKB-SubCell"/>
</dbReference>
<evidence type="ECO:0000256" key="6">
    <source>
        <dbReference type="SAM" id="Phobius"/>
    </source>
</evidence>
<feature type="transmembrane region" description="Helical" evidence="6">
    <location>
        <begin position="35"/>
        <end position="55"/>
    </location>
</feature>
<comment type="similarity">
    <text evidence="2">Belongs to the autoinducer-2 exporter (AI-2E) (TC 2.A.86) family.</text>
</comment>
<dbReference type="InterPro" id="IPR002549">
    <property type="entry name" value="AI-2E-like"/>
</dbReference>
<evidence type="ECO:0000313" key="8">
    <source>
        <dbReference type="Proteomes" id="UP000014568"/>
    </source>
</evidence>
<gene>
    <name evidence="7" type="ORF">F945_00025</name>
</gene>
<keyword evidence="4 6" id="KW-1133">Transmembrane helix</keyword>
<reference evidence="7 8" key="1">
    <citation type="submission" date="2013-06" db="EMBL/GenBank/DDBJ databases">
        <title>The Genome Sequence of Acinetobacter rudis CIP 110305.</title>
        <authorList>
            <consortium name="The Broad Institute Genome Sequencing Platform"/>
            <consortium name="The Broad Institute Genome Sequencing Center for Infectious Disease"/>
            <person name="Cerqueira G."/>
            <person name="Feldgarden M."/>
            <person name="Courvalin P."/>
            <person name="Perichon B."/>
            <person name="Grillot-Courvalin C."/>
            <person name="Clermont D."/>
            <person name="Rocha E."/>
            <person name="Yoon E.-J."/>
            <person name="Nemec A."/>
            <person name="Young S.K."/>
            <person name="Zeng Q."/>
            <person name="Gargeya S."/>
            <person name="Fitzgerald M."/>
            <person name="Abouelleil A."/>
            <person name="Alvarado L."/>
            <person name="Berlin A.M."/>
            <person name="Chapman S.B."/>
            <person name="Dewar J."/>
            <person name="Goldberg J."/>
            <person name="Griggs A."/>
            <person name="Gujja S."/>
            <person name="Hansen M."/>
            <person name="Howarth C."/>
            <person name="Imamovic A."/>
            <person name="Larimer J."/>
            <person name="McCowan C."/>
            <person name="Murphy C."/>
            <person name="Pearson M."/>
            <person name="Priest M."/>
            <person name="Roberts A."/>
            <person name="Saif S."/>
            <person name="Shea T."/>
            <person name="Sykes S."/>
            <person name="Wortman J."/>
            <person name="Nusbaum C."/>
            <person name="Birren B."/>
        </authorList>
    </citation>
    <scope>NUCLEOTIDE SEQUENCE [LARGE SCALE GENOMIC DNA]</scope>
    <source>
        <strain evidence="7 8">CIP 110305</strain>
    </source>
</reference>
<dbReference type="PANTHER" id="PTHR21716">
    <property type="entry name" value="TRANSMEMBRANE PROTEIN"/>
    <property type="match status" value="1"/>
</dbReference>
<dbReference type="AlphaFoldDB" id="S3NNN1"/>
<evidence type="ECO:0000256" key="5">
    <source>
        <dbReference type="ARBA" id="ARBA00023136"/>
    </source>
</evidence>
<sequence length="358" mass="39906">MSQDATEKNTLQRLVYLLLFVLLLGYLLYIGQRFLLPVLTAAISVYILVALVDWLGRLPVLRYSPLWLRHSLVLSGFIATIFGLSHIIISTGQKIVSSSAVYQANLEKMLMQNLSQYEWAHGLDWSMLRVMALDKINIQYLLSSVISGLSSMTGIVVLVAIYAAFLLSERSRFGEKFQLAFNQKDAAYGLRILSDINHKIGQYLAVKTLINLILGLMSWIILYAFGVEHALFWALFIAISNYIPYVGSLVGVLFPVVLSLVQFASLQLSLFLTILLTMAQFFVGNWLEPKMIGRQINLSPFVILVSLSLWSALWGIAGAILAVPLTSVLVIILSAFPSTRGWAILLMDDPTLIEDSLN</sequence>
<evidence type="ECO:0000256" key="1">
    <source>
        <dbReference type="ARBA" id="ARBA00004141"/>
    </source>
</evidence>
<comment type="caution">
    <text evidence="7">The sequence shown here is derived from an EMBL/GenBank/DDBJ whole genome shotgun (WGS) entry which is preliminary data.</text>
</comment>
<evidence type="ECO:0008006" key="9">
    <source>
        <dbReference type="Google" id="ProtNLM"/>
    </source>
</evidence>
<feature type="transmembrane region" description="Helical" evidence="6">
    <location>
        <begin position="67"/>
        <end position="89"/>
    </location>
</feature>
<dbReference type="PATRIC" id="fig|421052.3.peg.24"/>
<organism evidence="7 8">
    <name type="scientific">Acinetobacter rudis CIP 110305</name>
    <dbReference type="NCBI Taxonomy" id="421052"/>
    <lineage>
        <taxon>Bacteria</taxon>
        <taxon>Pseudomonadati</taxon>
        <taxon>Pseudomonadota</taxon>
        <taxon>Gammaproteobacteria</taxon>
        <taxon>Moraxellales</taxon>
        <taxon>Moraxellaceae</taxon>
        <taxon>Acinetobacter</taxon>
    </lineage>
</organism>
<feature type="transmembrane region" description="Helical" evidence="6">
    <location>
        <begin position="12"/>
        <end position="29"/>
    </location>
</feature>
<feature type="transmembrane region" description="Helical" evidence="6">
    <location>
        <begin position="307"/>
        <end position="336"/>
    </location>
</feature>
<dbReference type="EMBL" id="ATGI01000001">
    <property type="protein sequence ID" value="EPF81695.1"/>
    <property type="molecule type" value="Genomic_DNA"/>
</dbReference>